<gene>
    <name evidence="2" type="ORF">C482_11605</name>
</gene>
<comment type="caution">
    <text evidence="2">The sequence shown here is derived from an EMBL/GenBank/DDBJ whole genome shotgun (WGS) entry which is preliminary data.</text>
</comment>
<dbReference type="STRING" id="1227492.C482_11605"/>
<evidence type="ECO:0000313" key="2">
    <source>
        <dbReference type="EMBL" id="ELY98721.1"/>
    </source>
</evidence>
<accession>M0AK25</accession>
<feature type="region of interest" description="Disordered" evidence="1">
    <location>
        <begin position="148"/>
        <end position="303"/>
    </location>
</feature>
<dbReference type="OrthoDB" id="178142at2157"/>
<feature type="compositionally biased region" description="Gly residues" evidence="1">
    <location>
        <begin position="11"/>
        <end position="21"/>
    </location>
</feature>
<feature type="compositionally biased region" description="Acidic residues" evidence="1">
    <location>
        <begin position="28"/>
        <end position="38"/>
    </location>
</feature>
<keyword evidence="3" id="KW-1185">Reference proteome</keyword>
<evidence type="ECO:0000313" key="3">
    <source>
        <dbReference type="Proteomes" id="UP000011693"/>
    </source>
</evidence>
<proteinExistence type="predicted"/>
<feature type="compositionally biased region" description="Acidic residues" evidence="1">
    <location>
        <begin position="254"/>
        <end position="266"/>
    </location>
</feature>
<feature type="compositionally biased region" description="Acidic residues" evidence="1">
    <location>
        <begin position="164"/>
        <end position="181"/>
    </location>
</feature>
<name>M0AK25_9EURY</name>
<dbReference type="RefSeq" id="WP_006167760.1">
    <property type="nucleotide sequence ID" value="NZ_AOIN01000061.1"/>
</dbReference>
<feature type="compositionally biased region" description="Acidic residues" evidence="1">
    <location>
        <begin position="1"/>
        <end position="10"/>
    </location>
</feature>
<feature type="region of interest" description="Disordered" evidence="1">
    <location>
        <begin position="1"/>
        <end position="133"/>
    </location>
</feature>
<dbReference type="AlphaFoldDB" id="M0AK25"/>
<feature type="compositionally biased region" description="Low complexity" evidence="1">
    <location>
        <begin position="71"/>
        <end position="85"/>
    </location>
</feature>
<organism evidence="2 3">
    <name type="scientific">Natrialba chahannaoensis JCM 10990</name>
    <dbReference type="NCBI Taxonomy" id="1227492"/>
    <lineage>
        <taxon>Archaea</taxon>
        <taxon>Methanobacteriati</taxon>
        <taxon>Methanobacteriota</taxon>
        <taxon>Stenosarchaea group</taxon>
        <taxon>Halobacteria</taxon>
        <taxon>Halobacteriales</taxon>
        <taxon>Natrialbaceae</taxon>
        <taxon>Natrialba</taxon>
    </lineage>
</organism>
<sequence length="315" mass="32281">MTDSTIDDNAGDGGVDVGGHGADLFGEMTDDVFDEPTVDGEGAGTGANDINDANDANESDGTDETEKTGGPDDTGSDTTSPSGDGVADQTAASVFGQLKGDDEAAVDDVLDDDSPDDIIASADEEPDEHPDDLEDLLADEGELEKLLLTGRTKEQEFLWVETGESVEDDERTVESGVESESEFGSKSEAGTGADSESGTPTDAEPEPDASATDESVDAHADAVDAPANSPRVADSGPITDQAADETSDERAVDESADSELAADVDVDAGAGSDHDRAAGTDTDVDVDTHTDTEANDETDADGVLTRLRATVGNLF</sequence>
<reference evidence="2 3" key="1">
    <citation type="journal article" date="2014" name="PLoS Genet.">
        <title>Phylogenetically driven sequencing of extremely halophilic archaea reveals strategies for static and dynamic osmo-response.</title>
        <authorList>
            <person name="Becker E.A."/>
            <person name="Seitzer P.M."/>
            <person name="Tritt A."/>
            <person name="Larsen D."/>
            <person name="Krusor M."/>
            <person name="Yao A.I."/>
            <person name="Wu D."/>
            <person name="Madern D."/>
            <person name="Eisen J.A."/>
            <person name="Darling A.E."/>
            <person name="Facciotti M.T."/>
        </authorList>
    </citation>
    <scope>NUCLEOTIDE SEQUENCE [LARGE SCALE GENOMIC DNA]</scope>
    <source>
        <strain evidence="2 3">JCM 10990</strain>
    </source>
</reference>
<dbReference type="Proteomes" id="UP000011693">
    <property type="component" value="Unassembled WGS sequence"/>
</dbReference>
<evidence type="ECO:0000256" key="1">
    <source>
        <dbReference type="SAM" id="MobiDB-lite"/>
    </source>
</evidence>
<dbReference type="EMBL" id="AOIN01000061">
    <property type="protein sequence ID" value="ELY98721.1"/>
    <property type="molecule type" value="Genomic_DNA"/>
</dbReference>
<dbReference type="PATRIC" id="fig|1227492.4.peg.2290"/>
<feature type="compositionally biased region" description="Acidic residues" evidence="1">
    <location>
        <begin position="103"/>
        <end position="133"/>
    </location>
</feature>
<protein>
    <submittedName>
        <fullName evidence="2">Uncharacterized protein</fullName>
    </submittedName>
</protein>